<keyword evidence="2" id="KW-1185">Reference proteome</keyword>
<accession>A0AAD4SFM9</accession>
<dbReference type="Proteomes" id="UP001202328">
    <property type="component" value="Unassembled WGS sequence"/>
</dbReference>
<evidence type="ECO:0000313" key="2">
    <source>
        <dbReference type="Proteomes" id="UP001202328"/>
    </source>
</evidence>
<evidence type="ECO:0000313" key="1">
    <source>
        <dbReference type="EMBL" id="KAI3904703.1"/>
    </source>
</evidence>
<protein>
    <submittedName>
        <fullName evidence="1">Uncharacterized protein</fullName>
    </submittedName>
</protein>
<dbReference type="EMBL" id="JAJJMB010011095">
    <property type="protein sequence ID" value="KAI3904703.1"/>
    <property type="molecule type" value="Genomic_DNA"/>
</dbReference>
<dbReference type="AlphaFoldDB" id="A0AAD4SFM9"/>
<reference evidence="1" key="1">
    <citation type="submission" date="2022-04" db="EMBL/GenBank/DDBJ databases">
        <title>A functionally conserved STORR gene fusion in Papaver species that diverged 16.8 million years ago.</title>
        <authorList>
            <person name="Catania T."/>
        </authorList>
    </citation>
    <scope>NUCLEOTIDE SEQUENCE</scope>
    <source>
        <strain evidence="1">S-188037</strain>
    </source>
</reference>
<proteinExistence type="predicted"/>
<organism evidence="1 2">
    <name type="scientific">Papaver atlanticum</name>
    <dbReference type="NCBI Taxonomy" id="357466"/>
    <lineage>
        <taxon>Eukaryota</taxon>
        <taxon>Viridiplantae</taxon>
        <taxon>Streptophyta</taxon>
        <taxon>Embryophyta</taxon>
        <taxon>Tracheophyta</taxon>
        <taxon>Spermatophyta</taxon>
        <taxon>Magnoliopsida</taxon>
        <taxon>Ranunculales</taxon>
        <taxon>Papaveraceae</taxon>
        <taxon>Papaveroideae</taxon>
        <taxon>Papaver</taxon>
    </lineage>
</organism>
<gene>
    <name evidence="1" type="ORF">MKW98_014883</name>
</gene>
<name>A0AAD4SFM9_9MAGN</name>
<sequence length="106" mass="11754">MDGMNAAARDYNLFGWKASKSSALLGWLAGCKSDFRDTVGEIITSYKCWSQFIADDDGDDWQSMDPLLNRLEGSPTFRLRLGLSLKMSATSLKMLPVVAMEPTLNL</sequence>
<comment type="caution">
    <text evidence="1">The sequence shown here is derived from an EMBL/GenBank/DDBJ whole genome shotgun (WGS) entry which is preliminary data.</text>
</comment>